<evidence type="ECO:0000256" key="4">
    <source>
        <dbReference type="ARBA" id="ARBA00023002"/>
    </source>
</evidence>
<keyword evidence="3" id="KW-0285">Flavoprotein</keyword>
<dbReference type="InterPro" id="IPR036188">
    <property type="entry name" value="FAD/NAD-bd_sf"/>
</dbReference>
<dbReference type="InterPro" id="IPR017741">
    <property type="entry name" value="FAD-dependent_OxRdtase_HpnW"/>
</dbReference>
<comment type="caution">
    <text evidence="6">The sequence shown here is derived from an EMBL/GenBank/DDBJ whole genome shotgun (WGS) entry which is preliminary data.</text>
</comment>
<name>A0A2W5QVW8_ANCNO</name>
<dbReference type="AlphaFoldDB" id="A0A2W5QVW8"/>
<dbReference type="PANTHER" id="PTHR13847">
    <property type="entry name" value="SARCOSINE DEHYDROGENASE-RELATED"/>
    <property type="match status" value="1"/>
</dbReference>
<keyword evidence="4" id="KW-0560">Oxidoreductase</keyword>
<organism evidence="6 7">
    <name type="scientific">Ancylobacter novellus</name>
    <name type="common">Thiobacillus novellus</name>
    <dbReference type="NCBI Taxonomy" id="921"/>
    <lineage>
        <taxon>Bacteria</taxon>
        <taxon>Pseudomonadati</taxon>
        <taxon>Pseudomonadota</taxon>
        <taxon>Alphaproteobacteria</taxon>
        <taxon>Hyphomicrobiales</taxon>
        <taxon>Xanthobacteraceae</taxon>
        <taxon>Ancylobacter</taxon>
    </lineage>
</organism>
<dbReference type="SUPFAM" id="SSF51905">
    <property type="entry name" value="FAD/NAD(P)-binding domain"/>
    <property type="match status" value="1"/>
</dbReference>
<sequence length="371" mass="40056">MSDSYDLAIVGAGVVGLGHAIAALRRGLKVVVIDRDAQANGASIRNFGFVTVTGQQRGECWRRAMRSRDIWAEIAPQAGIEVIHRGLLVAVRRPEAMPVLEAFRATEMGEGCELLTPDAARDRLPALTGELSGALWSPHDMRVESREAIPRLAAWLAAQGVTFRRESAVTAVEPGRVVTSGGTVSAARIVVAPGDDFHTLFEERFKLYGVTRCKLHMLRVGDPAVGRLPGSVMTDLSLGRYLGYAELPEAEPLKRRLEAEQAEHLAHGVHLIVVQSADGSLVVGDSHHYGATPDPFAPDFVDELIIDEYAALFGRRPAVLERWIGTYASASDRLAFIDRPDDTTRLVVVTSGTGASTGFAIAEEAVAELFD</sequence>
<evidence type="ECO:0000256" key="3">
    <source>
        <dbReference type="ARBA" id="ARBA00022630"/>
    </source>
</evidence>
<evidence type="ECO:0000256" key="1">
    <source>
        <dbReference type="ARBA" id="ARBA00001974"/>
    </source>
</evidence>
<dbReference type="EMBL" id="QFQD01000046">
    <property type="protein sequence ID" value="PZQ81408.1"/>
    <property type="molecule type" value="Genomic_DNA"/>
</dbReference>
<dbReference type="InterPro" id="IPR006076">
    <property type="entry name" value="FAD-dep_OxRdtase"/>
</dbReference>
<dbReference type="GO" id="GO:0016491">
    <property type="term" value="F:oxidoreductase activity"/>
    <property type="evidence" value="ECO:0007669"/>
    <property type="project" value="UniProtKB-KW"/>
</dbReference>
<proteinExistence type="inferred from homology"/>
<dbReference type="Gene3D" id="3.30.9.10">
    <property type="entry name" value="D-Amino Acid Oxidase, subunit A, domain 2"/>
    <property type="match status" value="1"/>
</dbReference>
<evidence type="ECO:0000313" key="6">
    <source>
        <dbReference type="EMBL" id="PZQ81408.1"/>
    </source>
</evidence>
<comment type="similarity">
    <text evidence="2">Belongs to the DadA oxidoreductase family.</text>
</comment>
<evidence type="ECO:0000259" key="5">
    <source>
        <dbReference type="Pfam" id="PF01266"/>
    </source>
</evidence>
<protein>
    <submittedName>
        <fullName evidence="6">TIGR03364 family FAD-dependent oxidoreductase</fullName>
    </submittedName>
</protein>
<dbReference type="Proteomes" id="UP000248887">
    <property type="component" value="Unassembled WGS sequence"/>
</dbReference>
<dbReference type="GO" id="GO:0005737">
    <property type="term" value="C:cytoplasm"/>
    <property type="evidence" value="ECO:0007669"/>
    <property type="project" value="TreeGrafter"/>
</dbReference>
<feature type="domain" description="FAD dependent oxidoreductase" evidence="5">
    <location>
        <begin position="6"/>
        <end position="366"/>
    </location>
</feature>
<dbReference type="Pfam" id="PF01266">
    <property type="entry name" value="DAO"/>
    <property type="match status" value="1"/>
</dbReference>
<dbReference type="Gene3D" id="3.50.50.60">
    <property type="entry name" value="FAD/NAD(P)-binding domain"/>
    <property type="match status" value="1"/>
</dbReference>
<dbReference type="NCBIfam" id="TIGR03364">
    <property type="entry name" value="HpnW_proposed"/>
    <property type="match status" value="1"/>
</dbReference>
<dbReference type="PANTHER" id="PTHR13847:SF286">
    <property type="entry name" value="D-AMINO ACID DEHYDROGENASE"/>
    <property type="match status" value="1"/>
</dbReference>
<accession>A0A2W5QVW8</accession>
<reference evidence="6 7" key="1">
    <citation type="submission" date="2017-08" db="EMBL/GenBank/DDBJ databases">
        <title>Infants hospitalized years apart are colonized by the same room-sourced microbial strains.</title>
        <authorList>
            <person name="Brooks B."/>
            <person name="Olm M.R."/>
            <person name="Firek B.A."/>
            <person name="Baker R."/>
            <person name="Thomas B.C."/>
            <person name="Morowitz M.J."/>
            <person name="Banfield J.F."/>
        </authorList>
    </citation>
    <scope>NUCLEOTIDE SEQUENCE [LARGE SCALE GENOMIC DNA]</scope>
    <source>
        <strain evidence="6">S2_005_001_R2_27</strain>
    </source>
</reference>
<evidence type="ECO:0000256" key="2">
    <source>
        <dbReference type="ARBA" id="ARBA00009410"/>
    </source>
</evidence>
<gene>
    <name evidence="6" type="ORF">DI549_14275</name>
</gene>
<comment type="cofactor">
    <cofactor evidence="1">
        <name>FAD</name>
        <dbReference type="ChEBI" id="CHEBI:57692"/>
    </cofactor>
</comment>
<evidence type="ECO:0000313" key="7">
    <source>
        <dbReference type="Proteomes" id="UP000248887"/>
    </source>
</evidence>